<organism evidence="1 2">
    <name type="scientific">Caulobacter segnis</name>
    <dbReference type="NCBI Taxonomy" id="88688"/>
    <lineage>
        <taxon>Bacteria</taxon>
        <taxon>Pseudomonadati</taxon>
        <taxon>Pseudomonadota</taxon>
        <taxon>Alphaproteobacteria</taxon>
        <taxon>Caulobacterales</taxon>
        <taxon>Caulobacteraceae</taxon>
        <taxon>Caulobacter</taxon>
    </lineage>
</organism>
<dbReference type="Proteomes" id="UP001057520">
    <property type="component" value="Chromosome"/>
</dbReference>
<reference evidence="1 2" key="1">
    <citation type="submission" date="2022-04" db="EMBL/GenBank/DDBJ databases">
        <title>Genome sequence of soybean root-associated Caulobacter segnis RL271.</title>
        <authorList>
            <person name="Longley R."/>
            <person name="Bonito G."/>
            <person name="Trigodet F."/>
            <person name="Crosson S."/>
            <person name="Fiebig A."/>
        </authorList>
    </citation>
    <scope>NUCLEOTIDE SEQUENCE [LARGE SCALE GENOMIC DNA]</scope>
    <source>
        <strain evidence="1 2">RL271</strain>
    </source>
</reference>
<evidence type="ECO:0000313" key="2">
    <source>
        <dbReference type="Proteomes" id="UP001057520"/>
    </source>
</evidence>
<dbReference type="EMBL" id="CP096040">
    <property type="protein sequence ID" value="USQ97139.1"/>
    <property type="molecule type" value="Genomic_DNA"/>
</dbReference>
<keyword evidence="2" id="KW-1185">Reference proteome</keyword>
<accession>A0ABY4ZY66</accession>
<evidence type="ECO:0000313" key="1">
    <source>
        <dbReference type="EMBL" id="USQ97139.1"/>
    </source>
</evidence>
<sequence length="42" mass="4421">MNFNGLAHIGDPIPTATRQVSPGNDASCVARFAELQGAYACR</sequence>
<protein>
    <submittedName>
        <fullName evidence="1">Uncharacterized protein</fullName>
    </submittedName>
</protein>
<proteinExistence type="predicted"/>
<name>A0ABY4ZY66_9CAUL</name>
<gene>
    <name evidence="1" type="ORF">MZV50_06185</name>
</gene>